<dbReference type="Proteomes" id="UP000683139">
    <property type="component" value="Unassembled WGS sequence"/>
</dbReference>
<dbReference type="PROSITE" id="PS50110">
    <property type="entry name" value="RESPONSE_REGULATORY"/>
    <property type="match status" value="1"/>
</dbReference>
<dbReference type="InterPro" id="IPR009057">
    <property type="entry name" value="Homeodomain-like_sf"/>
</dbReference>
<dbReference type="GO" id="GO:0043565">
    <property type="term" value="F:sequence-specific DNA binding"/>
    <property type="evidence" value="ECO:0007669"/>
    <property type="project" value="InterPro"/>
</dbReference>
<dbReference type="Pfam" id="PF00072">
    <property type="entry name" value="Response_reg"/>
    <property type="match status" value="1"/>
</dbReference>
<comment type="caution">
    <text evidence="7">The sequence shown here is derived from an EMBL/GenBank/DDBJ whole genome shotgun (WGS) entry which is preliminary data.</text>
</comment>
<feature type="domain" description="HTH araC/xylS-type" evidence="5">
    <location>
        <begin position="412"/>
        <end position="510"/>
    </location>
</feature>
<dbReference type="SMART" id="SM00448">
    <property type="entry name" value="REC"/>
    <property type="match status" value="1"/>
</dbReference>
<dbReference type="PANTHER" id="PTHR43280">
    <property type="entry name" value="ARAC-FAMILY TRANSCRIPTIONAL REGULATOR"/>
    <property type="match status" value="1"/>
</dbReference>
<dbReference type="InterPro" id="IPR001789">
    <property type="entry name" value="Sig_transdc_resp-reg_receiver"/>
</dbReference>
<accession>A0A919YS95</accession>
<dbReference type="SUPFAM" id="SSF46689">
    <property type="entry name" value="Homeodomain-like"/>
    <property type="match status" value="2"/>
</dbReference>
<dbReference type="InterPro" id="IPR018062">
    <property type="entry name" value="HTH_AraC-typ_CS"/>
</dbReference>
<dbReference type="InterPro" id="IPR018060">
    <property type="entry name" value="HTH_AraC"/>
</dbReference>
<sequence length="515" mass="59994">MTAYRVMIVDDEAIFRTGLAHLHDWAREGIEIVAQAANGAEALELIHAVQPHVLITDIMMPIMDGIELVKIVRQTHPELKIIILSSYSEFELVREVFKYGVDDYLLKPKVTPEELVALIRSSSKPTAVKRDTSGPLLKEPSIMLSQWFEQEELAANDRQELQQQLPKAQFSLLVTNVAVLQSLTNASQYELEQYILQQCYEYFARTTHIAVFTKQYVSVVLNYDAEEKPNLHPLLLAFVKAINKQYPALTFILSDSMQEIDDLQMSYARQQQLFAKALYFNERRFIIEDEIKLEHVDVPFDHDAFVNALKWLTFNQAKEQLVDYFSKLQMVQGLDEYSLKRFIQHIIYTVMSTLEHLHLPFTELGTEKLVWFKRIDLATTLAELTDIIEQFMAMVEQQVSEHQDQSQANTLNQIIDFIHDNYEQDISLAELAERFHMNYSYLSWYFKQRTNENLTAYINKVRVEKAKELLKYTDETISQISTKIGFSEHNYFSKVFKKFVGMTPIEYRHANSGPR</sequence>
<dbReference type="Gene3D" id="1.10.10.60">
    <property type="entry name" value="Homeodomain-like"/>
    <property type="match status" value="2"/>
</dbReference>
<dbReference type="RefSeq" id="WP_213519419.1">
    <property type="nucleotide sequence ID" value="NZ_BOSE01000010.1"/>
</dbReference>
<evidence type="ECO:0000313" key="7">
    <source>
        <dbReference type="EMBL" id="GIP18765.1"/>
    </source>
</evidence>
<evidence type="ECO:0000256" key="3">
    <source>
        <dbReference type="ARBA" id="ARBA00023163"/>
    </source>
</evidence>
<keyword evidence="8" id="KW-1185">Reference proteome</keyword>
<dbReference type="PROSITE" id="PS01124">
    <property type="entry name" value="HTH_ARAC_FAMILY_2"/>
    <property type="match status" value="1"/>
</dbReference>
<proteinExistence type="predicted"/>
<dbReference type="EMBL" id="BOSE01000010">
    <property type="protein sequence ID" value="GIP18765.1"/>
    <property type="molecule type" value="Genomic_DNA"/>
</dbReference>
<dbReference type="Gene3D" id="3.40.50.2300">
    <property type="match status" value="1"/>
</dbReference>
<dbReference type="SMART" id="SM00342">
    <property type="entry name" value="HTH_ARAC"/>
    <property type="match status" value="1"/>
</dbReference>
<dbReference type="CDD" id="cd17536">
    <property type="entry name" value="REC_YesN-like"/>
    <property type="match status" value="1"/>
</dbReference>
<dbReference type="PROSITE" id="PS00041">
    <property type="entry name" value="HTH_ARAC_FAMILY_1"/>
    <property type="match status" value="1"/>
</dbReference>
<dbReference type="InterPro" id="IPR011006">
    <property type="entry name" value="CheY-like_superfamily"/>
</dbReference>
<evidence type="ECO:0000256" key="1">
    <source>
        <dbReference type="ARBA" id="ARBA00023015"/>
    </source>
</evidence>
<dbReference type="PRINTS" id="PR00032">
    <property type="entry name" value="HTHARAC"/>
</dbReference>
<name>A0A919YS95_9BACL</name>
<gene>
    <name evidence="7" type="ORF">J40TS1_44070</name>
</gene>
<keyword evidence="3" id="KW-0804">Transcription</keyword>
<keyword evidence="1" id="KW-0805">Transcription regulation</keyword>
<keyword evidence="4" id="KW-0597">Phosphoprotein</keyword>
<dbReference type="AlphaFoldDB" id="A0A919YS95"/>
<evidence type="ECO:0000259" key="6">
    <source>
        <dbReference type="PROSITE" id="PS50110"/>
    </source>
</evidence>
<keyword evidence="2 7" id="KW-0238">DNA-binding</keyword>
<dbReference type="GO" id="GO:0003700">
    <property type="term" value="F:DNA-binding transcription factor activity"/>
    <property type="evidence" value="ECO:0007669"/>
    <property type="project" value="InterPro"/>
</dbReference>
<evidence type="ECO:0000259" key="5">
    <source>
        <dbReference type="PROSITE" id="PS01124"/>
    </source>
</evidence>
<reference evidence="7" key="1">
    <citation type="submission" date="2021-03" db="EMBL/GenBank/DDBJ databases">
        <title>Antimicrobial resistance genes in bacteria isolated from Japanese honey, and their potential for conferring macrolide and lincosamide resistance in the American foulbrood pathogen Paenibacillus larvae.</title>
        <authorList>
            <person name="Okamoto M."/>
            <person name="Kumagai M."/>
            <person name="Kanamori H."/>
            <person name="Takamatsu D."/>
        </authorList>
    </citation>
    <scope>NUCLEOTIDE SEQUENCE</scope>
    <source>
        <strain evidence="7">J40TS1</strain>
    </source>
</reference>
<protein>
    <submittedName>
        <fullName evidence="7">DNA-binding response regulator</fullName>
    </submittedName>
</protein>
<dbReference type="GO" id="GO:0000160">
    <property type="term" value="P:phosphorelay signal transduction system"/>
    <property type="evidence" value="ECO:0007669"/>
    <property type="project" value="InterPro"/>
</dbReference>
<dbReference type="InterPro" id="IPR020449">
    <property type="entry name" value="Tscrpt_reg_AraC-type_HTH"/>
</dbReference>
<dbReference type="SUPFAM" id="SSF52172">
    <property type="entry name" value="CheY-like"/>
    <property type="match status" value="1"/>
</dbReference>
<evidence type="ECO:0000256" key="4">
    <source>
        <dbReference type="PROSITE-ProRule" id="PRU00169"/>
    </source>
</evidence>
<dbReference type="PANTHER" id="PTHR43280:SF28">
    <property type="entry name" value="HTH-TYPE TRANSCRIPTIONAL ACTIVATOR RHAS"/>
    <property type="match status" value="1"/>
</dbReference>
<evidence type="ECO:0000313" key="8">
    <source>
        <dbReference type="Proteomes" id="UP000683139"/>
    </source>
</evidence>
<organism evidence="7 8">
    <name type="scientific">Paenibacillus montaniterrae</name>
    <dbReference type="NCBI Taxonomy" id="429341"/>
    <lineage>
        <taxon>Bacteria</taxon>
        <taxon>Bacillati</taxon>
        <taxon>Bacillota</taxon>
        <taxon>Bacilli</taxon>
        <taxon>Bacillales</taxon>
        <taxon>Paenibacillaceae</taxon>
        <taxon>Paenibacillus</taxon>
    </lineage>
</organism>
<feature type="domain" description="Response regulatory" evidence="6">
    <location>
        <begin position="5"/>
        <end position="122"/>
    </location>
</feature>
<feature type="modified residue" description="4-aspartylphosphate" evidence="4">
    <location>
        <position position="57"/>
    </location>
</feature>
<evidence type="ECO:0000256" key="2">
    <source>
        <dbReference type="ARBA" id="ARBA00023125"/>
    </source>
</evidence>
<dbReference type="Pfam" id="PF12833">
    <property type="entry name" value="HTH_18"/>
    <property type="match status" value="1"/>
</dbReference>